<evidence type="ECO:0000313" key="1">
    <source>
        <dbReference type="EMBL" id="MWG34546.1"/>
    </source>
</evidence>
<reference evidence="1 2" key="1">
    <citation type="submission" date="2019-12" db="EMBL/GenBank/DDBJ databases">
        <title>Halocatena pleomorpha gen. nov. sp. nov., an extremely halophilic archaeon of family Halobacteriaceae isolated from saltpan soil.</title>
        <authorList>
            <person name="Pal Y."/>
            <person name="Verma A."/>
            <person name="Krishnamurthi S."/>
            <person name="Kumar P."/>
        </authorList>
    </citation>
    <scope>NUCLEOTIDE SEQUENCE [LARGE SCALE GENOMIC DNA]</scope>
    <source>
        <strain evidence="1 2">JCM 16495</strain>
    </source>
</reference>
<sequence>MSIRLAIDDLDAEFQTTPLDFTVEAALQARLLTLLRRRMGESIRARGGYDLGDVTGYKRKYLDRIAAPHEISNVQAEVNFGTSGVGNTSLDVAVLDPEASSEYAGLDCVPESDEPVLTVRLVDGSKYFPAGAIEHAIELKYIKNVDVAGAAFENPDIDEWPHFSADLRKLGALDGADSRHLVVVTNKNPFQQGETDDRSTEKARQRFDLVREECRRSSIELTEIHPR</sequence>
<dbReference type="EMBL" id="WSZK01000015">
    <property type="protein sequence ID" value="MWG34546.1"/>
    <property type="molecule type" value="Genomic_DNA"/>
</dbReference>
<dbReference type="RefSeq" id="WP_158204218.1">
    <property type="nucleotide sequence ID" value="NZ_WSZK01000015.1"/>
</dbReference>
<gene>
    <name evidence="1" type="ORF">GQS65_08590</name>
</gene>
<accession>A0A6B0GI50</accession>
<name>A0A6B0GI50_9EURY</name>
<organism evidence="1 2">
    <name type="scientific">Halomarina oriensis</name>
    <dbReference type="NCBI Taxonomy" id="671145"/>
    <lineage>
        <taxon>Archaea</taxon>
        <taxon>Methanobacteriati</taxon>
        <taxon>Methanobacteriota</taxon>
        <taxon>Stenosarchaea group</taxon>
        <taxon>Halobacteria</taxon>
        <taxon>Halobacteriales</taxon>
        <taxon>Natronomonadaceae</taxon>
        <taxon>Halomarina</taxon>
    </lineage>
</organism>
<evidence type="ECO:0000313" key="2">
    <source>
        <dbReference type="Proteomes" id="UP000451471"/>
    </source>
</evidence>
<keyword evidence="2" id="KW-1185">Reference proteome</keyword>
<proteinExistence type="predicted"/>
<dbReference type="AlphaFoldDB" id="A0A6B0GI50"/>
<dbReference type="Proteomes" id="UP000451471">
    <property type="component" value="Unassembled WGS sequence"/>
</dbReference>
<comment type="caution">
    <text evidence="1">The sequence shown here is derived from an EMBL/GenBank/DDBJ whole genome shotgun (WGS) entry which is preliminary data.</text>
</comment>
<protein>
    <submittedName>
        <fullName evidence="1">Uncharacterized protein</fullName>
    </submittedName>
</protein>
<dbReference type="OrthoDB" id="236528at2157"/>